<dbReference type="GO" id="GO:0006269">
    <property type="term" value="P:DNA replication, synthesis of primer"/>
    <property type="evidence" value="ECO:0007669"/>
    <property type="project" value="UniProtKB-UniRule"/>
</dbReference>
<evidence type="ECO:0000256" key="8">
    <source>
        <dbReference type="ARBA" id="ARBA00023125"/>
    </source>
</evidence>
<dbReference type="EMBL" id="JPGN01000008">
    <property type="protein sequence ID" value="KFI20827.1"/>
    <property type="molecule type" value="Genomic_DNA"/>
</dbReference>
<dbReference type="PANTHER" id="PTHR30153:SF2">
    <property type="entry name" value="REPLICATIVE DNA HELICASE"/>
    <property type="match status" value="1"/>
</dbReference>
<dbReference type="HOGENOM" id="CLU_005373_0_0_6"/>
<evidence type="ECO:0000256" key="5">
    <source>
        <dbReference type="ARBA" id="ARBA00022801"/>
    </source>
</evidence>
<keyword evidence="8 13" id="KW-0238">DNA-binding</keyword>
<dbReference type="NCBIfam" id="TIGR00665">
    <property type="entry name" value="DnaB"/>
    <property type="match status" value="1"/>
</dbReference>
<comment type="catalytic activity">
    <reaction evidence="11 13">
        <text>ATP + H2O = ADP + phosphate + H(+)</text>
        <dbReference type="Rhea" id="RHEA:13065"/>
        <dbReference type="ChEBI" id="CHEBI:15377"/>
        <dbReference type="ChEBI" id="CHEBI:15378"/>
        <dbReference type="ChEBI" id="CHEBI:30616"/>
        <dbReference type="ChEBI" id="CHEBI:43474"/>
        <dbReference type="ChEBI" id="CHEBI:456216"/>
        <dbReference type="EC" id="5.6.2.3"/>
    </reaction>
</comment>
<dbReference type="NCBIfam" id="NF004384">
    <property type="entry name" value="PRK05748.1"/>
    <property type="match status" value="1"/>
</dbReference>
<dbReference type="SMART" id="SM00382">
    <property type="entry name" value="AAA"/>
    <property type="match status" value="1"/>
</dbReference>
<dbReference type="InterPro" id="IPR036185">
    <property type="entry name" value="DNA_heli_DnaB-like_N_sf"/>
</dbReference>
<evidence type="ECO:0000259" key="14">
    <source>
        <dbReference type="PROSITE" id="PS51199"/>
    </source>
</evidence>
<dbReference type="InterPro" id="IPR003593">
    <property type="entry name" value="AAA+_ATPase"/>
</dbReference>
<dbReference type="Pfam" id="PF00772">
    <property type="entry name" value="DnaB"/>
    <property type="match status" value="1"/>
</dbReference>
<evidence type="ECO:0000256" key="10">
    <source>
        <dbReference type="ARBA" id="ARBA00044932"/>
    </source>
</evidence>
<keyword evidence="2 13" id="KW-0639">Primosome</keyword>
<dbReference type="GO" id="GO:0005524">
    <property type="term" value="F:ATP binding"/>
    <property type="evidence" value="ECO:0007669"/>
    <property type="project" value="UniProtKB-UniRule"/>
</dbReference>
<comment type="similarity">
    <text evidence="1 13">Belongs to the helicase family. DnaB subfamily.</text>
</comment>
<gene>
    <name evidence="15" type="ORF">IB75_01140</name>
</gene>
<keyword evidence="7 13" id="KW-0067">ATP-binding</keyword>
<dbReference type="GO" id="GO:0016887">
    <property type="term" value="F:ATP hydrolysis activity"/>
    <property type="evidence" value="ECO:0007669"/>
    <property type="project" value="RHEA"/>
</dbReference>
<evidence type="ECO:0000256" key="11">
    <source>
        <dbReference type="ARBA" id="ARBA00048954"/>
    </source>
</evidence>
<evidence type="ECO:0000313" key="15">
    <source>
        <dbReference type="EMBL" id="KFI20827.1"/>
    </source>
</evidence>
<evidence type="ECO:0000256" key="2">
    <source>
        <dbReference type="ARBA" id="ARBA00022515"/>
    </source>
</evidence>
<evidence type="ECO:0000313" key="16">
    <source>
        <dbReference type="Proteomes" id="UP000028839"/>
    </source>
</evidence>
<dbReference type="GO" id="GO:0043139">
    <property type="term" value="F:5'-3' DNA helicase activity"/>
    <property type="evidence" value="ECO:0007669"/>
    <property type="project" value="UniProtKB-EC"/>
</dbReference>
<dbReference type="InterPro" id="IPR027417">
    <property type="entry name" value="P-loop_NTPase"/>
</dbReference>
<evidence type="ECO:0000256" key="1">
    <source>
        <dbReference type="ARBA" id="ARBA00008428"/>
    </source>
</evidence>
<comment type="function">
    <text evidence="10 13">The main replicative DNA helicase, it participates in initiation and elongation during chromosome replication. Travels ahead of the DNA replisome, separating dsDNA into templates for DNA synthesis. A processive ATP-dependent 5'-3' DNA helicase it has DNA-dependent ATPase activity.</text>
</comment>
<dbReference type="GO" id="GO:0003677">
    <property type="term" value="F:DNA binding"/>
    <property type="evidence" value="ECO:0007669"/>
    <property type="project" value="UniProtKB-UniRule"/>
</dbReference>
<dbReference type="OrthoDB" id="9773982at2"/>
<keyword evidence="3 13" id="KW-0235">DNA replication</keyword>
<dbReference type="PANTHER" id="PTHR30153">
    <property type="entry name" value="REPLICATIVE DNA HELICASE DNAB"/>
    <property type="match status" value="1"/>
</dbReference>
<protein>
    <recommendedName>
        <fullName evidence="12 13">Replicative DNA helicase</fullName>
        <ecNumber evidence="12 13">5.6.2.3</ecNumber>
    </recommendedName>
</protein>
<evidence type="ECO:0000256" key="4">
    <source>
        <dbReference type="ARBA" id="ARBA00022741"/>
    </source>
</evidence>
<keyword evidence="4 13" id="KW-0547">Nucleotide-binding</keyword>
<dbReference type="InterPro" id="IPR007694">
    <property type="entry name" value="DNA_helicase_DnaB-like_C"/>
</dbReference>
<evidence type="ECO:0000256" key="12">
    <source>
        <dbReference type="NCBIfam" id="TIGR00665"/>
    </source>
</evidence>
<dbReference type="GO" id="GO:0042802">
    <property type="term" value="F:identical protein binding"/>
    <property type="evidence" value="ECO:0007669"/>
    <property type="project" value="UniProtKB-ARBA"/>
</dbReference>
<evidence type="ECO:0000256" key="6">
    <source>
        <dbReference type="ARBA" id="ARBA00022806"/>
    </source>
</evidence>
<dbReference type="PROSITE" id="PS51199">
    <property type="entry name" value="SF4_HELICASE"/>
    <property type="match status" value="1"/>
</dbReference>
<dbReference type="GO" id="GO:1990077">
    <property type="term" value="C:primosome complex"/>
    <property type="evidence" value="ECO:0007669"/>
    <property type="project" value="UniProtKB-UniRule"/>
</dbReference>
<evidence type="ECO:0000256" key="13">
    <source>
        <dbReference type="RuleBase" id="RU362085"/>
    </source>
</evidence>
<dbReference type="InterPro" id="IPR007693">
    <property type="entry name" value="DNA_helicase_DnaB-like_N"/>
</dbReference>
<dbReference type="Gene3D" id="1.10.860.10">
    <property type="entry name" value="DNAb Helicase, Chain A"/>
    <property type="match status" value="1"/>
</dbReference>
<reference evidence="15 16" key="1">
    <citation type="submission" date="2014-07" db="EMBL/GenBank/DDBJ databases">
        <title>Comparative analysis of Nitrosococcus oceani genome inventories of strains from Pacific and Atlantic gyres.</title>
        <authorList>
            <person name="Lim C.K."/>
            <person name="Wang L."/>
            <person name="Sayavedra-Soto L.A."/>
            <person name="Klotz M.G."/>
        </authorList>
    </citation>
    <scope>NUCLEOTIDE SEQUENCE [LARGE SCALE GENOMIC DNA]</scope>
    <source>
        <strain evidence="15 16">C-27</strain>
    </source>
</reference>
<evidence type="ECO:0000256" key="3">
    <source>
        <dbReference type="ARBA" id="ARBA00022705"/>
    </source>
</evidence>
<comment type="caution">
    <text evidence="15">The sequence shown here is derived from an EMBL/GenBank/DDBJ whole genome shotgun (WGS) entry which is preliminary data.</text>
</comment>
<dbReference type="InterPro" id="IPR007692">
    <property type="entry name" value="DNA_helicase_DnaB"/>
</dbReference>
<evidence type="ECO:0000256" key="7">
    <source>
        <dbReference type="ARBA" id="ARBA00022840"/>
    </source>
</evidence>
<keyword evidence="9" id="KW-0413">Isomerase</keyword>
<evidence type="ECO:0000256" key="9">
    <source>
        <dbReference type="ARBA" id="ARBA00023235"/>
    </source>
</evidence>
<keyword evidence="5 13" id="KW-0378">Hydrolase</keyword>
<accession>A0A0E2ZR82</accession>
<dbReference type="EC" id="5.6.2.3" evidence="12 13"/>
<dbReference type="Proteomes" id="UP000028839">
    <property type="component" value="Unassembled WGS sequence"/>
</dbReference>
<feature type="domain" description="SF4 helicase" evidence="14">
    <location>
        <begin position="192"/>
        <end position="458"/>
    </location>
</feature>
<dbReference type="Gene3D" id="3.40.50.300">
    <property type="entry name" value="P-loop containing nucleotide triphosphate hydrolases"/>
    <property type="match status" value="1"/>
</dbReference>
<dbReference type="FunFam" id="1.10.860.10:FF:000001">
    <property type="entry name" value="Replicative DNA helicase"/>
    <property type="match status" value="1"/>
</dbReference>
<dbReference type="Pfam" id="PF03796">
    <property type="entry name" value="DnaB_C"/>
    <property type="match status" value="1"/>
</dbReference>
<dbReference type="SUPFAM" id="SSF52540">
    <property type="entry name" value="P-loop containing nucleoside triphosphate hydrolases"/>
    <property type="match status" value="1"/>
</dbReference>
<dbReference type="InterPro" id="IPR016136">
    <property type="entry name" value="DNA_helicase_N/primase_C"/>
</dbReference>
<keyword evidence="6 13" id="KW-0347">Helicase</keyword>
<dbReference type="GO" id="GO:0005829">
    <property type="term" value="C:cytosol"/>
    <property type="evidence" value="ECO:0007669"/>
    <property type="project" value="TreeGrafter"/>
</dbReference>
<organism evidence="15 16">
    <name type="scientific">Nitrosococcus oceani C-27</name>
    <dbReference type="NCBI Taxonomy" id="314279"/>
    <lineage>
        <taxon>Bacteria</taxon>
        <taxon>Pseudomonadati</taxon>
        <taxon>Pseudomonadota</taxon>
        <taxon>Gammaproteobacteria</taxon>
        <taxon>Chromatiales</taxon>
        <taxon>Chromatiaceae</taxon>
        <taxon>Nitrosococcus</taxon>
    </lineage>
</organism>
<proteinExistence type="inferred from homology"/>
<dbReference type="FunFam" id="3.40.50.300:FF:000076">
    <property type="entry name" value="Replicative DNA helicase"/>
    <property type="match status" value="1"/>
</dbReference>
<name>A0A0E2ZR82_9GAMM</name>
<dbReference type="SUPFAM" id="SSF48024">
    <property type="entry name" value="N-terminal domain of DnaB helicase"/>
    <property type="match status" value="1"/>
</dbReference>
<dbReference type="CDD" id="cd00984">
    <property type="entry name" value="DnaB_C"/>
    <property type="match status" value="1"/>
</dbReference>
<sequence length="472" mass="52900">MPELAYQEKKDEFVEGLRIPPHSMEAEQSVLGGLLLDNQAWEQIADILGSEDFYRQDHRLLFLSIGEMLEQSRPCDVVTLSEWLKNKRLLEETGGLAYLTNLARNTPTAANIKAYAEVVRERSVLRQLIRVGTDIAGSAYQPEGRESGELLDEAEKRVFEIAEQGARGQRSFVNIKDLLGKVVDRIDHLFEQDSPITGLPSGFADFDLLTSGLQPADLIIAAGRPSMGKTTFAMNIAEHVAIKRRVPVAVFSMEMPGEQLAMRMMSSLGHIDQHRVRTGRLEDDDWPRLTSAISLLTEAPLFIDDTPALSPTELRARARRLMREQEGLGLILIDYLQLMQVPGHRENRATEISEISRNLKAVAKELKVPVLALSQLNRSLEQRPNKRPVMSDLRESGAIEQDADVIVFIYRDEVYNEESPDRGTAEIIVGKQRNGPIGTVRLTFRGQYTRFENYVQDAYGAGSGFPAADKMN</sequence>
<dbReference type="AlphaFoldDB" id="A0A0E2ZR82"/>